<evidence type="ECO:0000313" key="3">
    <source>
        <dbReference type="EMBL" id="GEM06629.1"/>
    </source>
</evidence>
<accession>A0A511K8F3</accession>
<dbReference type="EMBL" id="BJWK01000002">
    <property type="protein sequence ID" value="GEM06629.1"/>
    <property type="molecule type" value="Genomic_DNA"/>
</dbReference>
<dbReference type="InterPro" id="IPR000132">
    <property type="entry name" value="Nitrilase/CN_hydratase_CS"/>
</dbReference>
<sequence length="339" mass="37131">MAPIRVAAVQIGSPAFDLAASIGKLEDYVAMAVQGGANLVVFPEAYLSAYPRFLSFEIGRRTEENRLWYRRYVESSVKVPDGAEGADWLSTEEGSENAGREFESFRKLCQIAKKHNVFLSVGIVERSIVGATLFCSNILIDSNGVLLSKHRKLMPTAAERVVWGTSSATNQPAFLGTDHKPTDNLPVVWCPSLGFCIGGNICWENYCPLQRYALYRKGVSLYLAPTADARPTWLPSMQHIAMEGRTFVVSANQFQRATDFPEDYPARIAAGGKDEVWSRGGSCIVSPLGEVLAGPLWDEEGILYADIDANDILGAKLDMDCAGAGHYAREDVFSFGVRT</sequence>
<dbReference type="InterPro" id="IPR044149">
    <property type="entry name" value="Nitrilases_CHs"/>
</dbReference>
<gene>
    <name evidence="3" type="ORF">Rt10032_c02g0646</name>
</gene>
<organism evidence="3 4">
    <name type="scientific">Rhodotorula toruloides</name>
    <name type="common">Yeast</name>
    <name type="synonym">Rhodosporidium toruloides</name>
    <dbReference type="NCBI Taxonomy" id="5286"/>
    <lineage>
        <taxon>Eukaryota</taxon>
        <taxon>Fungi</taxon>
        <taxon>Dikarya</taxon>
        <taxon>Basidiomycota</taxon>
        <taxon>Pucciniomycotina</taxon>
        <taxon>Microbotryomycetes</taxon>
        <taxon>Sporidiobolales</taxon>
        <taxon>Sporidiobolaceae</taxon>
        <taxon>Rhodotorula</taxon>
    </lineage>
</organism>
<keyword evidence="3" id="KW-0808">Transferase</keyword>
<dbReference type="CDD" id="cd07564">
    <property type="entry name" value="nitrilases_CHs"/>
    <property type="match status" value="1"/>
</dbReference>
<evidence type="ECO:0000256" key="1">
    <source>
        <dbReference type="ARBA" id="ARBA00008129"/>
    </source>
</evidence>
<dbReference type="PANTHER" id="PTHR46044:SF1">
    <property type="entry name" value="CN HYDROLASE DOMAIN-CONTAINING PROTEIN"/>
    <property type="match status" value="1"/>
</dbReference>
<dbReference type="OrthoDB" id="10250282at2759"/>
<dbReference type="GO" id="GO:0000257">
    <property type="term" value="F:nitrilase activity"/>
    <property type="evidence" value="ECO:0007669"/>
    <property type="project" value="UniProtKB-ARBA"/>
</dbReference>
<dbReference type="Proteomes" id="UP000321518">
    <property type="component" value="Unassembled WGS sequence"/>
</dbReference>
<dbReference type="Pfam" id="PF00795">
    <property type="entry name" value="CN_hydrolase"/>
    <property type="match status" value="1"/>
</dbReference>
<proteinExistence type="inferred from homology"/>
<dbReference type="SUPFAM" id="SSF56317">
    <property type="entry name" value="Carbon-nitrogen hydrolase"/>
    <property type="match status" value="1"/>
</dbReference>
<reference evidence="3 4" key="1">
    <citation type="submission" date="2019-07" db="EMBL/GenBank/DDBJ databases">
        <title>Rhodotorula toruloides NBRC10032 genome sequencing.</title>
        <authorList>
            <person name="Shida Y."/>
            <person name="Takaku H."/>
            <person name="Ogasawara W."/>
            <person name="Mori K."/>
        </authorList>
    </citation>
    <scope>NUCLEOTIDE SEQUENCE [LARGE SCALE GENOMIC DNA]</scope>
    <source>
        <strain evidence="3 4">NBRC10032</strain>
    </source>
</reference>
<dbReference type="InterPro" id="IPR003010">
    <property type="entry name" value="C-N_Hydrolase"/>
</dbReference>
<dbReference type="AlphaFoldDB" id="A0A511K8F3"/>
<protein>
    <submittedName>
        <fullName evidence="3">Nitrilase/cyanide hydratase and apolipoprotein N-acyltransferase</fullName>
    </submittedName>
</protein>
<name>A0A511K8F3_RHOTO</name>
<dbReference type="GO" id="GO:0016836">
    <property type="term" value="F:hydro-lyase activity"/>
    <property type="evidence" value="ECO:0007669"/>
    <property type="project" value="UniProtKB-ARBA"/>
</dbReference>
<keyword evidence="3" id="KW-0012">Acyltransferase</keyword>
<dbReference type="Gene3D" id="3.60.110.10">
    <property type="entry name" value="Carbon-nitrogen hydrolase"/>
    <property type="match status" value="1"/>
</dbReference>
<evidence type="ECO:0000259" key="2">
    <source>
        <dbReference type="PROSITE" id="PS50263"/>
    </source>
</evidence>
<evidence type="ECO:0000313" key="4">
    <source>
        <dbReference type="Proteomes" id="UP000321518"/>
    </source>
</evidence>
<dbReference type="InterPro" id="IPR036526">
    <property type="entry name" value="C-N_Hydrolase_sf"/>
</dbReference>
<keyword evidence="3" id="KW-0449">Lipoprotein</keyword>
<comment type="similarity">
    <text evidence="1">Belongs to the carbon-nitrogen hydrolase superfamily. Nitrilase family.</text>
</comment>
<dbReference type="GO" id="GO:0016746">
    <property type="term" value="F:acyltransferase activity"/>
    <property type="evidence" value="ECO:0007669"/>
    <property type="project" value="UniProtKB-KW"/>
</dbReference>
<feature type="domain" description="CN hydrolase" evidence="2">
    <location>
        <begin position="4"/>
        <end position="309"/>
    </location>
</feature>
<dbReference type="PROSITE" id="PS00921">
    <property type="entry name" value="NITRIL_CHT_2"/>
    <property type="match status" value="1"/>
</dbReference>
<comment type="caution">
    <text evidence="3">The sequence shown here is derived from an EMBL/GenBank/DDBJ whole genome shotgun (WGS) entry which is preliminary data.</text>
</comment>
<dbReference type="PROSITE" id="PS50263">
    <property type="entry name" value="CN_HYDROLASE"/>
    <property type="match status" value="1"/>
</dbReference>
<dbReference type="PANTHER" id="PTHR46044">
    <property type="entry name" value="NITRILASE"/>
    <property type="match status" value="1"/>
</dbReference>